<dbReference type="GO" id="GO:0046872">
    <property type="term" value="F:metal ion binding"/>
    <property type="evidence" value="ECO:0007669"/>
    <property type="project" value="UniProtKB-KW"/>
</dbReference>
<dbReference type="CDD" id="cd00419">
    <property type="entry name" value="Ferrochelatase_C"/>
    <property type="match status" value="1"/>
</dbReference>
<dbReference type="PANTHER" id="PTHR11108">
    <property type="entry name" value="FERROCHELATASE"/>
    <property type="match status" value="1"/>
</dbReference>
<evidence type="ECO:0000256" key="5">
    <source>
        <dbReference type="ARBA" id="ARBA00023244"/>
    </source>
</evidence>
<reference evidence="9 10" key="1">
    <citation type="submission" date="2018-04" db="EMBL/GenBank/DDBJ databases">
        <title>Novel Campyloabacter and Helicobacter Species and Strains.</title>
        <authorList>
            <person name="Mannion A.J."/>
            <person name="Shen Z."/>
            <person name="Fox J.G."/>
        </authorList>
    </citation>
    <scope>NUCLEOTIDE SEQUENCE [LARGE SCALE GENOMIC DNA]</scope>
    <source>
        <strain evidence="9 10">MIT 17-337</strain>
    </source>
</reference>
<dbReference type="AlphaFoldDB" id="A0A3D8II28"/>
<dbReference type="GO" id="GO:0004325">
    <property type="term" value="F:ferrochelatase activity"/>
    <property type="evidence" value="ECO:0007669"/>
    <property type="project" value="UniProtKB-UniRule"/>
</dbReference>
<keyword evidence="3 7" id="KW-0350">Heme biosynthesis</keyword>
<keyword evidence="7 8" id="KW-0963">Cytoplasm</keyword>
<dbReference type="Gene3D" id="3.40.50.1400">
    <property type="match status" value="2"/>
</dbReference>
<dbReference type="InterPro" id="IPR033659">
    <property type="entry name" value="Ferrochelatase_N"/>
</dbReference>
<proteinExistence type="inferred from homology"/>
<dbReference type="NCBIfam" id="TIGR00109">
    <property type="entry name" value="hemH"/>
    <property type="match status" value="1"/>
</dbReference>
<protein>
    <recommendedName>
        <fullName evidence="7 8">Ferrochelatase</fullName>
        <ecNumber evidence="7 8">4.98.1.1</ecNumber>
    </recommendedName>
    <alternativeName>
        <fullName evidence="7">Heme synthase</fullName>
    </alternativeName>
    <alternativeName>
        <fullName evidence="7">Protoheme ferro-lyase</fullName>
    </alternativeName>
</protein>
<comment type="function">
    <text evidence="7 8">Catalyzes the ferrous insertion into protoporphyrin IX.</text>
</comment>
<dbReference type="InterPro" id="IPR033644">
    <property type="entry name" value="Ferrochelatase_C"/>
</dbReference>
<evidence type="ECO:0000313" key="9">
    <source>
        <dbReference type="EMBL" id="RDU64997.1"/>
    </source>
</evidence>
<sequence length="315" mass="36411">MQEYKKAVILLNMGGPNSLDEVSSFLKNMFADPCILSVQNGVFRSMIGSMIVNSRVEKSKKIYKQIGGLSPITSITFSLIQKLQARNQDTFYTYAMRYVPPFSYHVLEEIMQKGIQEIYLFSMYPQYSSTTTFSSFQDVAQSLKKLEFTPEIHTIDRYYNHHLFIDSILNSVQTHIMGKDSKDFILILSAHSIPLSRVKKGDPYQNECEECYHLIKKGLESRNLFFKDIILSYQSKVGPVKWIGPYTDEIIKQYAKNNNIIIFPLSFSIDNSETRYELDIFYRNLATSLDVKEYIVCPCLNDSEDFITLIESLII</sequence>
<comment type="similarity">
    <text evidence="1 7 8">Belongs to the ferrochelatase family.</text>
</comment>
<evidence type="ECO:0000256" key="3">
    <source>
        <dbReference type="ARBA" id="ARBA00023133"/>
    </source>
</evidence>
<feature type="binding site" evidence="7">
    <location>
        <position position="191"/>
    </location>
    <ligand>
        <name>Fe(2+)</name>
        <dbReference type="ChEBI" id="CHEBI:29033"/>
    </ligand>
</feature>
<dbReference type="SUPFAM" id="SSF53800">
    <property type="entry name" value="Chelatase"/>
    <property type="match status" value="1"/>
</dbReference>
<evidence type="ECO:0000313" key="10">
    <source>
        <dbReference type="Proteomes" id="UP000256379"/>
    </source>
</evidence>
<dbReference type="EMBL" id="NXLQ01000015">
    <property type="protein sequence ID" value="RDU64997.1"/>
    <property type="molecule type" value="Genomic_DNA"/>
</dbReference>
<dbReference type="GO" id="GO:0005737">
    <property type="term" value="C:cytoplasm"/>
    <property type="evidence" value="ECO:0007669"/>
    <property type="project" value="UniProtKB-SubCell"/>
</dbReference>
<evidence type="ECO:0000256" key="4">
    <source>
        <dbReference type="ARBA" id="ARBA00023239"/>
    </source>
</evidence>
<accession>A0A3D8II28</accession>
<dbReference type="InterPro" id="IPR019772">
    <property type="entry name" value="Ferrochelatase_AS"/>
</dbReference>
<dbReference type="RefSeq" id="WP_115543319.1">
    <property type="nucleotide sequence ID" value="NZ_NXLQ01000015.1"/>
</dbReference>
<comment type="caution">
    <text evidence="9">The sequence shown here is derived from an EMBL/GenBank/DDBJ whole genome shotgun (WGS) entry which is preliminary data.</text>
</comment>
<name>A0A3D8II28_9HELI</name>
<evidence type="ECO:0000256" key="1">
    <source>
        <dbReference type="ARBA" id="ARBA00007718"/>
    </source>
</evidence>
<dbReference type="Proteomes" id="UP000256379">
    <property type="component" value="Unassembled WGS sequence"/>
</dbReference>
<dbReference type="OrthoDB" id="9809741at2"/>
<evidence type="ECO:0000256" key="2">
    <source>
        <dbReference type="ARBA" id="ARBA00023004"/>
    </source>
</evidence>
<keyword evidence="2 7" id="KW-0408">Iron</keyword>
<comment type="catalytic activity">
    <reaction evidence="7 8">
        <text>heme b + 2 H(+) = protoporphyrin IX + Fe(2+)</text>
        <dbReference type="Rhea" id="RHEA:22584"/>
        <dbReference type="ChEBI" id="CHEBI:15378"/>
        <dbReference type="ChEBI" id="CHEBI:29033"/>
        <dbReference type="ChEBI" id="CHEBI:57306"/>
        <dbReference type="ChEBI" id="CHEBI:60344"/>
        <dbReference type="EC" id="4.98.1.1"/>
    </reaction>
</comment>
<comment type="subcellular location">
    <subcellularLocation>
        <location evidence="7 8">Cytoplasm</location>
    </subcellularLocation>
</comment>
<keyword evidence="10" id="KW-1185">Reference proteome</keyword>
<dbReference type="GO" id="GO:0006783">
    <property type="term" value="P:heme biosynthetic process"/>
    <property type="evidence" value="ECO:0007669"/>
    <property type="project" value="UniProtKB-UniRule"/>
</dbReference>
<feature type="binding site" evidence="7">
    <location>
        <position position="273"/>
    </location>
    <ligand>
        <name>Fe(2+)</name>
        <dbReference type="ChEBI" id="CHEBI:29033"/>
    </ligand>
</feature>
<organism evidence="9 10">
    <name type="scientific">Helicobacter didelphidarum</name>
    <dbReference type="NCBI Taxonomy" id="2040648"/>
    <lineage>
        <taxon>Bacteria</taxon>
        <taxon>Pseudomonadati</taxon>
        <taxon>Campylobacterota</taxon>
        <taxon>Epsilonproteobacteria</taxon>
        <taxon>Campylobacterales</taxon>
        <taxon>Helicobacteraceae</taxon>
        <taxon>Helicobacter</taxon>
    </lineage>
</organism>
<gene>
    <name evidence="7" type="primary">hemH</name>
    <name evidence="9" type="ORF">CQA53_07085</name>
</gene>
<keyword evidence="4 7" id="KW-0456">Lyase</keyword>
<evidence type="ECO:0000256" key="8">
    <source>
        <dbReference type="RuleBase" id="RU000607"/>
    </source>
</evidence>
<comment type="pathway">
    <text evidence="7 8">Porphyrin-containing compound metabolism; protoheme biosynthesis; protoheme from protoporphyrin-IX: step 1/1.</text>
</comment>
<comment type="catalytic activity">
    <reaction evidence="6">
        <text>Fe-coproporphyrin III + 2 H(+) = coproporphyrin III + Fe(2+)</text>
        <dbReference type="Rhea" id="RHEA:49572"/>
        <dbReference type="ChEBI" id="CHEBI:15378"/>
        <dbReference type="ChEBI" id="CHEBI:29033"/>
        <dbReference type="ChEBI" id="CHEBI:68438"/>
        <dbReference type="ChEBI" id="CHEBI:131725"/>
        <dbReference type="EC" id="4.99.1.9"/>
    </reaction>
    <physiologicalReaction direction="right-to-left" evidence="6">
        <dbReference type="Rhea" id="RHEA:49574"/>
    </physiologicalReaction>
</comment>
<keyword evidence="7" id="KW-0479">Metal-binding</keyword>
<evidence type="ECO:0000256" key="6">
    <source>
        <dbReference type="ARBA" id="ARBA00024536"/>
    </source>
</evidence>
<dbReference type="PROSITE" id="PS00534">
    <property type="entry name" value="FERROCHELATASE"/>
    <property type="match status" value="1"/>
</dbReference>
<dbReference type="Pfam" id="PF00762">
    <property type="entry name" value="Ferrochelatase"/>
    <property type="match status" value="1"/>
</dbReference>
<keyword evidence="5 7" id="KW-0627">Porphyrin biosynthesis</keyword>
<dbReference type="PANTHER" id="PTHR11108:SF1">
    <property type="entry name" value="FERROCHELATASE, MITOCHONDRIAL"/>
    <property type="match status" value="1"/>
</dbReference>
<dbReference type="InterPro" id="IPR001015">
    <property type="entry name" value="Ferrochelatase"/>
</dbReference>
<dbReference type="EC" id="4.98.1.1" evidence="7 8"/>
<dbReference type="HAMAP" id="MF_00323">
    <property type="entry name" value="Ferrochelatase"/>
    <property type="match status" value="1"/>
</dbReference>
<dbReference type="UniPathway" id="UPA00252">
    <property type="reaction ID" value="UER00325"/>
</dbReference>
<dbReference type="CDD" id="cd03411">
    <property type="entry name" value="Ferrochelatase_N"/>
    <property type="match status" value="1"/>
</dbReference>
<evidence type="ECO:0000256" key="7">
    <source>
        <dbReference type="HAMAP-Rule" id="MF_00323"/>
    </source>
</evidence>